<keyword evidence="2" id="KW-0690">Ribosome biogenesis</keyword>
<dbReference type="InterPro" id="IPR057776">
    <property type="entry name" value="UTP23_sensor"/>
</dbReference>
<feature type="region of interest" description="Disordered" evidence="8">
    <location>
        <begin position="161"/>
        <end position="230"/>
    </location>
</feature>
<dbReference type="Gene3D" id="3.40.50.1010">
    <property type="entry name" value="5'-nuclease"/>
    <property type="match status" value="1"/>
</dbReference>
<evidence type="ECO:0000256" key="7">
    <source>
        <dbReference type="ARBA" id="ARBA00071400"/>
    </source>
</evidence>
<evidence type="ECO:0000256" key="4">
    <source>
        <dbReference type="ARBA" id="ARBA00023242"/>
    </source>
</evidence>
<dbReference type="GO" id="GO:0006364">
    <property type="term" value="P:rRNA processing"/>
    <property type="evidence" value="ECO:0007669"/>
    <property type="project" value="UniProtKB-KW"/>
</dbReference>
<gene>
    <name evidence="10" type="ORF">AAG570_001759</name>
</gene>
<dbReference type="CDD" id="cd09866">
    <property type="entry name" value="PIN_Fcf1-Utp23-H"/>
    <property type="match status" value="1"/>
</dbReference>
<name>A0ABD0YXQ5_9HEMI</name>
<dbReference type="InterPro" id="IPR029060">
    <property type="entry name" value="PIN-like_dom_sf"/>
</dbReference>
<evidence type="ECO:0000256" key="8">
    <source>
        <dbReference type="SAM" id="MobiDB-lite"/>
    </source>
</evidence>
<keyword evidence="4" id="KW-0539">Nucleus</keyword>
<dbReference type="GO" id="GO:0005730">
    <property type="term" value="C:nucleolus"/>
    <property type="evidence" value="ECO:0007669"/>
    <property type="project" value="UniProtKB-SubCell"/>
</dbReference>
<organism evidence="10 11">
    <name type="scientific">Ranatra chinensis</name>
    <dbReference type="NCBI Taxonomy" id="642074"/>
    <lineage>
        <taxon>Eukaryota</taxon>
        <taxon>Metazoa</taxon>
        <taxon>Ecdysozoa</taxon>
        <taxon>Arthropoda</taxon>
        <taxon>Hexapoda</taxon>
        <taxon>Insecta</taxon>
        <taxon>Pterygota</taxon>
        <taxon>Neoptera</taxon>
        <taxon>Paraneoptera</taxon>
        <taxon>Hemiptera</taxon>
        <taxon>Heteroptera</taxon>
        <taxon>Panheteroptera</taxon>
        <taxon>Nepomorpha</taxon>
        <taxon>Nepidae</taxon>
        <taxon>Ranatrinae</taxon>
        <taxon>Ranatra</taxon>
    </lineage>
</organism>
<evidence type="ECO:0000256" key="2">
    <source>
        <dbReference type="ARBA" id="ARBA00022517"/>
    </source>
</evidence>
<dbReference type="FunFam" id="3.40.50.1010:FF:000006">
    <property type="entry name" value="rRNA-processing protein UTP23 homolog"/>
    <property type="match status" value="1"/>
</dbReference>
<dbReference type="Pfam" id="PF24779">
    <property type="entry name" value="UTP23_sensor"/>
    <property type="match status" value="1"/>
</dbReference>
<dbReference type="AlphaFoldDB" id="A0ABD0YXQ5"/>
<proteinExistence type="inferred from homology"/>
<accession>A0ABD0YXQ5</accession>
<evidence type="ECO:0000256" key="1">
    <source>
        <dbReference type="ARBA" id="ARBA00004604"/>
    </source>
</evidence>
<dbReference type="SUPFAM" id="SSF88723">
    <property type="entry name" value="PIN domain-like"/>
    <property type="match status" value="1"/>
</dbReference>
<keyword evidence="3" id="KW-0698">rRNA processing</keyword>
<protein>
    <recommendedName>
        <fullName evidence="7">rRNA-processing protein UTP23 homolog</fullName>
    </recommendedName>
</protein>
<evidence type="ECO:0000256" key="6">
    <source>
        <dbReference type="ARBA" id="ARBA00038503"/>
    </source>
</evidence>
<feature type="compositionally biased region" description="Basic residues" evidence="8">
    <location>
        <begin position="208"/>
        <end position="230"/>
    </location>
</feature>
<dbReference type="PANTHER" id="PTHR12416">
    <property type="entry name" value="RRNA-PROCESSING PROTEIN UTP23 HOMOLOG"/>
    <property type="match status" value="1"/>
</dbReference>
<comment type="subcellular location">
    <subcellularLocation>
        <location evidence="1">Nucleus</location>
        <location evidence="1">Nucleolus</location>
    </subcellularLocation>
</comment>
<evidence type="ECO:0000313" key="10">
    <source>
        <dbReference type="EMBL" id="KAL1123989.1"/>
    </source>
</evidence>
<keyword evidence="11" id="KW-1185">Reference proteome</keyword>
<evidence type="ECO:0000256" key="3">
    <source>
        <dbReference type="ARBA" id="ARBA00022552"/>
    </source>
</evidence>
<dbReference type="EMBL" id="JBFDAA010000011">
    <property type="protein sequence ID" value="KAL1123989.1"/>
    <property type="molecule type" value="Genomic_DNA"/>
</dbReference>
<comment type="similarity">
    <text evidence="6">Belongs to the UTP23/FCF1 family. UTP23 subfamily.</text>
</comment>
<evidence type="ECO:0000259" key="9">
    <source>
        <dbReference type="Pfam" id="PF24779"/>
    </source>
</evidence>
<comment type="function">
    <text evidence="5">Involved in rRNA-processing and ribosome biogenesis.</text>
</comment>
<dbReference type="InterPro" id="IPR006984">
    <property type="entry name" value="Fcf1/UTP23"/>
</dbReference>
<evidence type="ECO:0000256" key="5">
    <source>
        <dbReference type="ARBA" id="ARBA00037300"/>
    </source>
</evidence>
<evidence type="ECO:0000313" key="11">
    <source>
        <dbReference type="Proteomes" id="UP001558652"/>
    </source>
</evidence>
<dbReference type="Proteomes" id="UP001558652">
    <property type="component" value="Unassembled WGS sequence"/>
</dbReference>
<comment type="caution">
    <text evidence="10">The sequence shown here is derived from an EMBL/GenBank/DDBJ whole genome shotgun (WGS) entry which is preliminary data.</text>
</comment>
<feature type="domain" description="UTP23 sensor motif region" evidence="9">
    <location>
        <begin position="194"/>
        <end position="212"/>
    </location>
</feature>
<dbReference type="Pfam" id="PF04900">
    <property type="entry name" value="Fcf1"/>
    <property type="match status" value="1"/>
</dbReference>
<sequence>MRIKRQKRVNKLINFYCNNFGFRKPFQLLIDGTFCHAALKSKFNIQDQLEKYFQGSIKLLTTQCVILETEKLGAAVYGAMLIVKQFAVHKCGHESNPIPAASCLESMIGCDNPNRYILATQDRELQMVSERVAGVPILFIYQKAPTFQELSRITKKVAEDRQRSGFMPTGDEKKGLKAMRRAILGPRPPNLPFRKKKKKKGGPNPLSCKKKKVKPQPQPQRKKKSKQVSE</sequence>
<reference evidence="10 11" key="1">
    <citation type="submission" date="2024-07" db="EMBL/GenBank/DDBJ databases">
        <title>Chromosome-level genome assembly of the water stick insect Ranatra chinensis (Heteroptera: Nepidae).</title>
        <authorList>
            <person name="Liu X."/>
        </authorList>
    </citation>
    <scope>NUCLEOTIDE SEQUENCE [LARGE SCALE GENOMIC DNA]</scope>
    <source>
        <strain evidence="10">Cailab_2021Rc</strain>
        <tissue evidence="10">Muscle</tissue>
    </source>
</reference>